<comment type="caution">
    <text evidence="5">The sequence shown here is derived from an EMBL/GenBank/DDBJ whole genome shotgun (WGS) entry which is preliminary data.</text>
</comment>
<dbReference type="InterPro" id="IPR014867">
    <property type="entry name" value="Spore_coat_CotH_CotH2/3/7"/>
</dbReference>
<dbReference type="Pfam" id="PF08757">
    <property type="entry name" value="CotH"/>
    <property type="match status" value="1"/>
</dbReference>
<name>A0A9D7SYI5_9BACT</name>
<dbReference type="Proteomes" id="UP000808337">
    <property type="component" value="Unassembled WGS sequence"/>
</dbReference>
<dbReference type="Pfam" id="PF01483">
    <property type="entry name" value="P_proprotein"/>
    <property type="match status" value="1"/>
</dbReference>
<evidence type="ECO:0000259" key="4">
    <source>
        <dbReference type="PROSITE" id="PS51829"/>
    </source>
</evidence>
<dbReference type="EMBL" id="JADKGY010000029">
    <property type="protein sequence ID" value="MBK9984020.1"/>
    <property type="molecule type" value="Genomic_DNA"/>
</dbReference>
<evidence type="ECO:0000313" key="6">
    <source>
        <dbReference type="Proteomes" id="UP000808337"/>
    </source>
</evidence>
<evidence type="ECO:0000256" key="3">
    <source>
        <dbReference type="SAM" id="SignalP"/>
    </source>
</evidence>
<keyword evidence="5" id="KW-0418">Kinase</keyword>
<feature type="signal peptide" evidence="3">
    <location>
        <begin position="1"/>
        <end position="20"/>
    </location>
</feature>
<sequence>MKFTLLPFFFFVFIISSAYSQTFTGVGGPIFDDNNQSVYTIDVQGLSPGVLTPDHGLIDVCINAIHTWDSDLDIRLIAPDGTNMMLSASMGNDGDNYTNTCFDMQAADHILKAVPPFTGSYRPFTSLGEANNGHSGNGIWTLRILDQYPYADSGELFDWSLTFGSGAAAPIPFQSSKFPIILLTTDNITIPNEPKIDGKIKVIDNGPGLMNHLTDTPVFDGYMGIEVRGASSQMFPKKNFGMETRDSVGGKLEVPLLGLPKEEDWILYAPYTDKSFIRDALTYKLGNEEGRYAPRTKFVELFINSDYQGVYCVEEKIKRDKNRVNIAKLTASDTTGEKKTGGYILKVDRDDGEGTFFVSQHLGTDQVNEVRIVYEDPSGPDLQQPQKDYIQNFFHGFESSLYGDDFQDAQKGYRRYLDVPSTVDYFIINELGHNVDGYRLSTYMYKDRDSKDSLLHFGPLWDFNLCYGNVDYCNSQNLEGWAYDDSGACGNTPLWWPRLLQDTFFQNKLQCRYQSLRQSVLSNTSILHYVDSMAAEFNSVVTRNYDHWPILGIYVWPNNFVGQTYQEEIDYMKNWIAGRLAWMDDNLPGVCMTTATNEVVTNTISIVPNPADQRIHITSTFLQHFNGKVEIADMTGTLRLTTMVDDKNEINISSLAAGTYVITLKSDNGKMLREKFVVVR</sequence>
<dbReference type="Gene3D" id="2.60.120.260">
    <property type="entry name" value="Galactose-binding domain-like"/>
    <property type="match status" value="1"/>
</dbReference>
<keyword evidence="5" id="KW-0808">Transferase</keyword>
<evidence type="ECO:0000256" key="1">
    <source>
        <dbReference type="ARBA" id="ARBA00022670"/>
    </source>
</evidence>
<dbReference type="InterPro" id="IPR008979">
    <property type="entry name" value="Galactose-bd-like_sf"/>
</dbReference>
<keyword evidence="2" id="KW-0378">Hydrolase</keyword>
<dbReference type="AlphaFoldDB" id="A0A9D7SYI5"/>
<dbReference type="Pfam" id="PF18962">
    <property type="entry name" value="Por_Secre_tail"/>
    <property type="match status" value="1"/>
</dbReference>
<dbReference type="InterPro" id="IPR026444">
    <property type="entry name" value="Secre_tail"/>
</dbReference>
<organism evidence="5 6">
    <name type="scientific">Candidatus Opimibacter skivensis</name>
    <dbReference type="NCBI Taxonomy" id="2982028"/>
    <lineage>
        <taxon>Bacteria</taxon>
        <taxon>Pseudomonadati</taxon>
        <taxon>Bacteroidota</taxon>
        <taxon>Saprospiria</taxon>
        <taxon>Saprospirales</taxon>
        <taxon>Saprospiraceae</taxon>
        <taxon>Candidatus Opimibacter</taxon>
    </lineage>
</organism>
<proteinExistence type="predicted"/>
<dbReference type="GO" id="GO:0006508">
    <property type="term" value="P:proteolysis"/>
    <property type="evidence" value="ECO:0007669"/>
    <property type="project" value="UniProtKB-KW"/>
</dbReference>
<evidence type="ECO:0000256" key="2">
    <source>
        <dbReference type="ARBA" id="ARBA00022801"/>
    </source>
</evidence>
<dbReference type="PROSITE" id="PS51829">
    <property type="entry name" value="P_HOMO_B"/>
    <property type="match status" value="1"/>
</dbReference>
<gene>
    <name evidence="5" type="ORF">IPP15_16900</name>
</gene>
<protein>
    <submittedName>
        <fullName evidence="5">CotH kinase family protein</fullName>
    </submittedName>
</protein>
<dbReference type="InterPro" id="IPR002884">
    <property type="entry name" value="P_dom"/>
</dbReference>
<reference evidence="5 6" key="1">
    <citation type="submission" date="2020-10" db="EMBL/GenBank/DDBJ databases">
        <title>Connecting structure to function with the recovery of over 1000 high-quality activated sludge metagenome-assembled genomes encoding full-length rRNA genes using long-read sequencing.</title>
        <authorList>
            <person name="Singleton C.M."/>
            <person name="Petriglieri F."/>
            <person name="Kristensen J.M."/>
            <person name="Kirkegaard R.H."/>
            <person name="Michaelsen T.Y."/>
            <person name="Andersen M.H."/>
            <person name="Karst S.M."/>
            <person name="Dueholm M.S."/>
            <person name="Nielsen P.H."/>
            <person name="Albertsen M."/>
        </authorList>
    </citation>
    <scope>NUCLEOTIDE SEQUENCE [LARGE SCALE GENOMIC DNA]</scope>
    <source>
        <strain evidence="5">Ribe_18-Q3-R11-54_MAXAC.273</strain>
    </source>
</reference>
<dbReference type="SUPFAM" id="SSF49785">
    <property type="entry name" value="Galactose-binding domain-like"/>
    <property type="match status" value="1"/>
</dbReference>
<keyword evidence="3" id="KW-0732">Signal</keyword>
<keyword evidence="1" id="KW-0645">Protease</keyword>
<evidence type="ECO:0000313" key="5">
    <source>
        <dbReference type="EMBL" id="MBK9984020.1"/>
    </source>
</evidence>
<feature type="chain" id="PRO_5039148996" evidence="3">
    <location>
        <begin position="21"/>
        <end position="680"/>
    </location>
</feature>
<dbReference type="NCBIfam" id="TIGR04183">
    <property type="entry name" value="Por_Secre_tail"/>
    <property type="match status" value="1"/>
</dbReference>
<accession>A0A9D7SYI5</accession>
<dbReference type="GO" id="GO:0016301">
    <property type="term" value="F:kinase activity"/>
    <property type="evidence" value="ECO:0007669"/>
    <property type="project" value="UniProtKB-KW"/>
</dbReference>
<feature type="domain" description="P/Homo B" evidence="4">
    <location>
        <begin position="17"/>
        <end position="170"/>
    </location>
</feature>
<dbReference type="GO" id="GO:0004252">
    <property type="term" value="F:serine-type endopeptidase activity"/>
    <property type="evidence" value="ECO:0007669"/>
    <property type="project" value="InterPro"/>
</dbReference>